<evidence type="ECO:0000256" key="1">
    <source>
        <dbReference type="ARBA" id="ARBA00022670"/>
    </source>
</evidence>
<dbReference type="AlphaFoldDB" id="A0A2A2KLL4"/>
<keyword evidence="1" id="KW-0645">Protease</keyword>
<evidence type="ECO:0000313" key="6">
    <source>
        <dbReference type="Proteomes" id="UP000218231"/>
    </source>
</evidence>
<dbReference type="Pfam" id="PF00112">
    <property type="entry name" value="Peptidase_C1"/>
    <property type="match status" value="1"/>
</dbReference>
<dbReference type="OrthoDB" id="5865769at2759"/>
<keyword evidence="2" id="KW-0378">Hydrolase</keyword>
<evidence type="ECO:0000313" key="5">
    <source>
        <dbReference type="EMBL" id="PAV74835.1"/>
    </source>
</evidence>
<dbReference type="InterPro" id="IPR000668">
    <property type="entry name" value="Peptidase_C1A_C"/>
</dbReference>
<keyword evidence="3" id="KW-0788">Thiol protease</keyword>
<reference evidence="5 6" key="1">
    <citation type="journal article" date="2017" name="Curr. Biol.">
        <title>Genome architecture and evolution of a unichromosomal asexual nematode.</title>
        <authorList>
            <person name="Fradin H."/>
            <person name="Zegar C."/>
            <person name="Gutwein M."/>
            <person name="Lucas J."/>
            <person name="Kovtun M."/>
            <person name="Corcoran D."/>
            <person name="Baugh L.R."/>
            <person name="Kiontke K."/>
            <person name="Gunsalus K."/>
            <person name="Fitch D.H."/>
            <person name="Piano F."/>
        </authorList>
    </citation>
    <scope>NUCLEOTIDE SEQUENCE [LARGE SCALE GENOMIC DNA]</scope>
    <source>
        <strain evidence="5">PF1309</strain>
    </source>
</reference>
<keyword evidence="6" id="KW-1185">Reference proteome</keyword>
<protein>
    <recommendedName>
        <fullName evidence="4">Peptidase C1A papain C-terminal domain-containing protein</fullName>
    </recommendedName>
</protein>
<dbReference type="GO" id="GO:0006508">
    <property type="term" value="P:proteolysis"/>
    <property type="evidence" value="ECO:0007669"/>
    <property type="project" value="UniProtKB-KW"/>
</dbReference>
<dbReference type="EMBL" id="LIAE01008274">
    <property type="protein sequence ID" value="PAV74835.1"/>
    <property type="molecule type" value="Genomic_DNA"/>
</dbReference>
<dbReference type="GO" id="GO:0008234">
    <property type="term" value="F:cysteine-type peptidase activity"/>
    <property type="evidence" value="ECO:0007669"/>
    <property type="project" value="UniProtKB-KW"/>
</dbReference>
<evidence type="ECO:0000256" key="3">
    <source>
        <dbReference type="ARBA" id="ARBA00022807"/>
    </source>
</evidence>
<dbReference type="InterPro" id="IPR000169">
    <property type="entry name" value="Pept_cys_AS"/>
</dbReference>
<dbReference type="InterPro" id="IPR038765">
    <property type="entry name" value="Papain-like_cys_pep_sf"/>
</dbReference>
<organism evidence="5 6">
    <name type="scientific">Diploscapter pachys</name>
    <dbReference type="NCBI Taxonomy" id="2018661"/>
    <lineage>
        <taxon>Eukaryota</taxon>
        <taxon>Metazoa</taxon>
        <taxon>Ecdysozoa</taxon>
        <taxon>Nematoda</taxon>
        <taxon>Chromadorea</taxon>
        <taxon>Rhabditida</taxon>
        <taxon>Rhabditina</taxon>
        <taxon>Rhabditomorpha</taxon>
        <taxon>Rhabditoidea</taxon>
        <taxon>Rhabditidae</taxon>
        <taxon>Diploscapter</taxon>
    </lineage>
</organism>
<evidence type="ECO:0000256" key="2">
    <source>
        <dbReference type="ARBA" id="ARBA00022801"/>
    </source>
</evidence>
<feature type="domain" description="Peptidase C1A papain C-terminal" evidence="4">
    <location>
        <begin position="74"/>
        <end position="137"/>
    </location>
</feature>
<dbReference type="STRING" id="2018661.A0A2A2KLL4"/>
<dbReference type="SUPFAM" id="SSF54001">
    <property type="entry name" value="Cysteine proteinases"/>
    <property type="match status" value="1"/>
</dbReference>
<proteinExistence type="predicted"/>
<name>A0A2A2KLL4_9BILA</name>
<dbReference type="Gene3D" id="3.90.70.10">
    <property type="entry name" value="Cysteine proteinases"/>
    <property type="match status" value="1"/>
</dbReference>
<comment type="caution">
    <text evidence="5">The sequence shown here is derived from an EMBL/GenBank/DDBJ whole genome shotgun (WGS) entry which is preliminary data.</text>
</comment>
<accession>A0A2A2KLL4</accession>
<dbReference type="Proteomes" id="UP000218231">
    <property type="component" value="Unassembled WGS sequence"/>
</dbReference>
<dbReference type="PROSITE" id="PS00139">
    <property type="entry name" value="THIOL_PROTEASE_CYS"/>
    <property type="match status" value="1"/>
</dbReference>
<evidence type="ECO:0000259" key="4">
    <source>
        <dbReference type="Pfam" id="PF00112"/>
    </source>
</evidence>
<gene>
    <name evidence="5" type="ORF">WR25_05472</name>
</gene>
<sequence length="139" mass="15333">MKRINLRNKVEPGAESLTGPALVDYVNKKQNLWKAEVPSFSVETLQKKLMDVKYAAPPSDEHRAPEMPINEATIPDSFDARTQWPKCPSIGYIRDQSDCGSCWSFGAAEAMSDRTCIQSNAAFTGELSSNDILSCCGRT</sequence>